<dbReference type="EMBL" id="CABIJS010000698">
    <property type="protein sequence ID" value="VUZ56091.1"/>
    <property type="molecule type" value="Genomic_DNA"/>
</dbReference>
<keyword evidence="2" id="KW-1185">Reference proteome</keyword>
<feature type="non-terminal residue" evidence="1">
    <location>
        <position position="254"/>
    </location>
</feature>
<dbReference type="AlphaFoldDB" id="A0A564Z998"/>
<organism evidence="1 2">
    <name type="scientific">Hymenolepis diminuta</name>
    <name type="common">Rat tapeworm</name>
    <dbReference type="NCBI Taxonomy" id="6216"/>
    <lineage>
        <taxon>Eukaryota</taxon>
        <taxon>Metazoa</taxon>
        <taxon>Spiralia</taxon>
        <taxon>Lophotrochozoa</taxon>
        <taxon>Platyhelminthes</taxon>
        <taxon>Cestoda</taxon>
        <taxon>Eucestoda</taxon>
        <taxon>Cyclophyllidea</taxon>
        <taxon>Hymenolepididae</taxon>
        <taxon>Hymenolepis</taxon>
    </lineage>
</organism>
<name>A0A564Z998_HYMDI</name>
<gene>
    <name evidence="1" type="ORF">WMSIL1_LOCUS13792</name>
</gene>
<feature type="non-terminal residue" evidence="1">
    <location>
        <position position="1"/>
    </location>
</feature>
<protein>
    <submittedName>
        <fullName evidence="1">Uncharacterized protein</fullName>
    </submittedName>
</protein>
<evidence type="ECO:0000313" key="2">
    <source>
        <dbReference type="Proteomes" id="UP000321570"/>
    </source>
</evidence>
<sequence length="254" mass="28470">RILISEGESQWARTLKILTKHHLLVRTDYSIVDDAIWTVRISPFRRSAFNEGTHSKCRDFGIHSGSFEIVSKFRRVDSISGLDIDDDNEIINVVTKCSIESTIAPLGGIDSALFLAGVIASSNEPDSGVIEAALDFVLTLRKQSAISAEYFLRPLSEEFIPPSSNEAFNRLHITSYGLCLLSTLFNQLKIKHVNLAFQRMIEKHAFLKITVDDAHLLVDPELLVCYLSFSSMQSLHQILISLNGYIKREVNCGE</sequence>
<dbReference type="Proteomes" id="UP000321570">
    <property type="component" value="Unassembled WGS sequence"/>
</dbReference>
<accession>A0A564Z998</accession>
<proteinExistence type="predicted"/>
<evidence type="ECO:0000313" key="1">
    <source>
        <dbReference type="EMBL" id="VUZ56091.1"/>
    </source>
</evidence>
<reference evidence="1 2" key="1">
    <citation type="submission" date="2019-07" db="EMBL/GenBank/DDBJ databases">
        <authorList>
            <person name="Jastrzebski P J."/>
            <person name="Paukszto L."/>
            <person name="Jastrzebski P J."/>
        </authorList>
    </citation>
    <scope>NUCLEOTIDE SEQUENCE [LARGE SCALE GENOMIC DNA]</scope>
    <source>
        <strain evidence="1 2">WMS-il1</strain>
    </source>
</reference>